<dbReference type="InterPro" id="IPR001387">
    <property type="entry name" value="Cro/C1-type_HTH"/>
</dbReference>
<dbReference type="SUPFAM" id="SSF47413">
    <property type="entry name" value="lambda repressor-like DNA-binding domains"/>
    <property type="match status" value="1"/>
</dbReference>
<accession>A0A4Q9KCJ6</accession>
<dbReference type="Proteomes" id="UP000292373">
    <property type="component" value="Unassembled WGS sequence"/>
</dbReference>
<organism evidence="3 4">
    <name type="scientific">Propioniciclava sinopodophylli</name>
    <dbReference type="NCBI Taxonomy" id="1837344"/>
    <lineage>
        <taxon>Bacteria</taxon>
        <taxon>Bacillati</taxon>
        <taxon>Actinomycetota</taxon>
        <taxon>Actinomycetes</taxon>
        <taxon>Propionibacteriales</taxon>
        <taxon>Propionibacteriaceae</taxon>
        <taxon>Propioniciclava</taxon>
    </lineage>
</organism>
<dbReference type="CDD" id="cd00093">
    <property type="entry name" value="HTH_XRE"/>
    <property type="match status" value="1"/>
</dbReference>
<name>A0A4Q9KCJ6_9ACTN</name>
<evidence type="ECO:0000313" key="3">
    <source>
        <dbReference type="EMBL" id="TBT84000.1"/>
    </source>
</evidence>
<evidence type="ECO:0000259" key="2">
    <source>
        <dbReference type="PROSITE" id="PS50943"/>
    </source>
</evidence>
<keyword evidence="4" id="KW-1185">Reference proteome</keyword>
<reference evidence="3 4" key="1">
    <citation type="submission" date="2019-01" db="EMBL/GenBank/DDBJ databases">
        <title>Lactibacter flavus gen. nov., sp. nov., a novel bacterium of the family Propionibacteriaceae isolated from raw milk and dairy products.</title>
        <authorList>
            <person name="Huptas C."/>
            <person name="Wenning M."/>
            <person name="Breitenwieser F."/>
            <person name="Doll E."/>
            <person name="Von Neubeck M."/>
            <person name="Busse H.-J."/>
            <person name="Scherer S."/>
        </authorList>
    </citation>
    <scope>NUCLEOTIDE SEQUENCE [LARGE SCALE GENOMIC DNA]</scope>
    <source>
        <strain evidence="3 4">KCTC 33808</strain>
    </source>
</reference>
<gene>
    <name evidence="3" type="ORF">ET989_10070</name>
</gene>
<dbReference type="SMART" id="SM00530">
    <property type="entry name" value="HTH_XRE"/>
    <property type="match status" value="1"/>
</dbReference>
<protein>
    <submittedName>
        <fullName evidence="3">Helix-turn-helix domain-containing protein</fullName>
    </submittedName>
</protein>
<dbReference type="GO" id="GO:0003700">
    <property type="term" value="F:DNA-binding transcription factor activity"/>
    <property type="evidence" value="ECO:0007669"/>
    <property type="project" value="TreeGrafter"/>
</dbReference>
<evidence type="ECO:0000313" key="4">
    <source>
        <dbReference type="Proteomes" id="UP000292373"/>
    </source>
</evidence>
<evidence type="ECO:0000256" key="1">
    <source>
        <dbReference type="ARBA" id="ARBA00023125"/>
    </source>
</evidence>
<dbReference type="GO" id="GO:0005829">
    <property type="term" value="C:cytosol"/>
    <property type="evidence" value="ECO:0007669"/>
    <property type="project" value="TreeGrafter"/>
</dbReference>
<dbReference type="Pfam" id="PF01381">
    <property type="entry name" value="HTH_3"/>
    <property type="match status" value="1"/>
</dbReference>
<dbReference type="InterPro" id="IPR050807">
    <property type="entry name" value="TransReg_Diox_bact_type"/>
</dbReference>
<dbReference type="PANTHER" id="PTHR46797">
    <property type="entry name" value="HTH-TYPE TRANSCRIPTIONAL REGULATOR"/>
    <property type="match status" value="1"/>
</dbReference>
<proteinExistence type="predicted"/>
<keyword evidence="1" id="KW-0238">DNA-binding</keyword>
<dbReference type="AlphaFoldDB" id="A0A4Q9KCJ6"/>
<dbReference type="EMBL" id="SDMQ01000009">
    <property type="protein sequence ID" value="TBT84000.1"/>
    <property type="molecule type" value="Genomic_DNA"/>
</dbReference>
<feature type="domain" description="HTH cro/C1-type" evidence="2">
    <location>
        <begin position="61"/>
        <end position="115"/>
    </location>
</feature>
<dbReference type="PROSITE" id="PS50943">
    <property type="entry name" value="HTH_CROC1"/>
    <property type="match status" value="1"/>
</dbReference>
<dbReference type="Gene3D" id="1.10.260.40">
    <property type="entry name" value="lambda repressor-like DNA-binding domains"/>
    <property type="match status" value="1"/>
</dbReference>
<sequence length="526" mass="58267">MSVPRCVHPLDVEIHPRRGSSCQFLKNFTRVNFVTSSSWQRRQALPEPERGEDAFTLGRRLNALRKARHLTLAAVADAVGVAPSQLSLIENGKREAKLATVQALARHYGVSLEELLAGPTSRRTQLEIELEAYMRSPLATSRGLPPIRVGPRTPTEVLESMVALHREVLRLSEQHVATPEEARRANTVLRGQMRDRGNYYGELEAKASELLAGIRHDGGPAGTKEVNALVRHLGFTIRHVDDLPHSTRSVIDLRNRRIYLARQASTVGHDQRSVLLQALGHHVLGHTPPADYAEFLAQRVETNYLAGAITLPESGVVDLLRAGAAERDLAVDTIKEAYHVSWETAAHRVTNLATKHLGIPVHFAKVHDTGTVYKAYENDGTLFPMDPTGAIEGQPVCRQWASRQVFERGVPDEPFHQYTDTPAGTYWDTVRVERAPGGRYSLSLGTDFVNAKWFRGRDTRVRAKSTCPDEACCRRPPADLLAAWGGHVWPSARARTHMMAALPPGAFPGVDETEVYTFLQAHEAEA</sequence>
<dbReference type="PANTHER" id="PTHR46797:SF1">
    <property type="entry name" value="METHYLPHOSPHONATE SYNTHASE"/>
    <property type="match status" value="1"/>
</dbReference>
<dbReference type="OrthoDB" id="9810578at2"/>
<dbReference type="GO" id="GO:0003677">
    <property type="term" value="F:DNA binding"/>
    <property type="evidence" value="ECO:0007669"/>
    <property type="project" value="UniProtKB-KW"/>
</dbReference>
<comment type="caution">
    <text evidence="3">The sequence shown here is derived from an EMBL/GenBank/DDBJ whole genome shotgun (WGS) entry which is preliminary data.</text>
</comment>
<dbReference type="InterPro" id="IPR010982">
    <property type="entry name" value="Lambda_DNA-bd_dom_sf"/>
</dbReference>